<organism evidence="1 2">
    <name type="scientific">Chanos chanos</name>
    <name type="common">Milkfish</name>
    <name type="synonym">Mugil chanos</name>
    <dbReference type="NCBI Taxonomy" id="29144"/>
    <lineage>
        <taxon>Eukaryota</taxon>
        <taxon>Metazoa</taxon>
        <taxon>Chordata</taxon>
        <taxon>Craniata</taxon>
        <taxon>Vertebrata</taxon>
        <taxon>Euteleostomi</taxon>
        <taxon>Actinopterygii</taxon>
        <taxon>Neopterygii</taxon>
        <taxon>Teleostei</taxon>
        <taxon>Ostariophysi</taxon>
        <taxon>Gonorynchiformes</taxon>
        <taxon>Chanidae</taxon>
        <taxon>Chanos</taxon>
    </lineage>
</organism>
<sequence>MSLTLQLIPPDLSSVYHNSSMKQQSDYETQTGRSVLPALQPVYQSAPAVWNIDLSERKASLFLEVLKLQTEKKPVELRDCLSSSFLMSIIREIYETRSAHCVSSLLSSVENYINLSTRVLDTVDCAALCFTLQHSKGVRLNLLWTSIPEEAIENILPFLNTISHLSVDRRLLLRLLHCCCMDSELQQGAAAALLRALQHTLDFSCCSAVDLSTESEGETLHLSPEHCRLISMAIQSSDSNTHLILQDCDIQDAGLNELFPILHKIRLSCSKNLLLQFLTLVCVGTESGSVKCAVALSQALGDEVDFSETRLDLQACRSLALVLEHSDGLSELDLSHCQLTDHCLELLLPHLHKTQVLE</sequence>
<reference evidence="2" key="2">
    <citation type="submission" date="2025-08" db="UniProtKB">
        <authorList>
            <consortium name="RefSeq"/>
        </authorList>
    </citation>
    <scope>IDENTIFICATION</scope>
</reference>
<dbReference type="GeneID" id="115823735"/>
<dbReference type="PANTHER" id="PTHR31594:SF16">
    <property type="entry name" value="SI:CH211-281L24.3"/>
    <property type="match status" value="1"/>
</dbReference>
<dbReference type="Proteomes" id="UP000504632">
    <property type="component" value="Chromosome 11"/>
</dbReference>
<dbReference type="RefSeq" id="XP_030643623.1">
    <property type="nucleotide sequence ID" value="XM_030787763.1"/>
</dbReference>
<name>A0A6J2WH30_CHACN</name>
<protein>
    <submittedName>
        <fullName evidence="2">Uncharacterized protein LOC115823735</fullName>
    </submittedName>
</protein>
<accession>A0A6J2WH30</accession>
<reference evidence="1" key="1">
    <citation type="submission" date="2024-06" db="UniProtKB">
        <authorList>
            <consortium name="RefSeq"/>
        </authorList>
    </citation>
    <scope>NUCLEOTIDE SEQUENCE [LARGE SCALE GENOMIC DNA]</scope>
</reference>
<gene>
    <name evidence="2" type="primary">LOC115823735</name>
</gene>
<proteinExistence type="predicted"/>
<keyword evidence="1" id="KW-1185">Reference proteome</keyword>
<dbReference type="AlphaFoldDB" id="A0A6J2WH30"/>
<dbReference type="SUPFAM" id="SSF52047">
    <property type="entry name" value="RNI-like"/>
    <property type="match status" value="1"/>
</dbReference>
<dbReference type="InParanoid" id="A0A6J2WH30"/>
<dbReference type="Gene3D" id="3.80.10.10">
    <property type="entry name" value="Ribonuclease Inhibitor"/>
    <property type="match status" value="1"/>
</dbReference>
<dbReference type="OrthoDB" id="6105938at2759"/>
<dbReference type="Gene3D" id="1.20.58.1200">
    <property type="entry name" value="RNA silencing suppressor P21, N-terminal domain"/>
    <property type="match status" value="1"/>
</dbReference>
<dbReference type="InterPro" id="IPR052090">
    <property type="entry name" value="Cytolytic_pore-forming_toxin"/>
</dbReference>
<evidence type="ECO:0000313" key="2">
    <source>
        <dbReference type="RefSeq" id="XP_030643623.1"/>
    </source>
</evidence>
<dbReference type="InterPro" id="IPR032675">
    <property type="entry name" value="LRR_dom_sf"/>
</dbReference>
<dbReference type="PANTHER" id="PTHR31594">
    <property type="entry name" value="AIG1-TYPE G DOMAIN-CONTAINING PROTEIN"/>
    <property type="match status" value="1"/>
</dbReference>
<evidence type="ECO:0000313" key="1">
    <source>
        <dbReference type="Proteomes" id="UP000504632"/>
    </source>
</evidence>